<dbReference type="Bgee" id="FBgn0271725">
    <property type="expression patterns" value="Expressed in male reproductive system and 1 other cell type or tissue"/>
</dbReference>
<keyword evidence="4" id="KW-0677">Repeat</keyword>
<comment type="caution">
    <text evidence="7">Lacks conserved residue(s) required for the propagation of feature annotation.</text>
</comment>
<dbReference type="SMART" id="SM00308">
    <property type="entry name" value="LH2"/>
    <property type="match status" value="1"/>
</dbReference>
<dbReference type="PANTHER" id="PTHR46730">
    <property type="entry name" value="POLYCYSTIN-1"/>
    <property type="match status" value="1"/>
</dbReference>
<protein>
    <submittedName>
        <fullName evidence="13">Uncharacterized protein isoform X1</fullName>
    </submittedName>
</protein>
<proteinExistence type="inferred from homology"/>
<dbReference type="SUPFAM" id="SSF49723">
    <property type="entry name" value="Lipase/lipooxygenase domain (PLAT/LH2 domain)"/>
    <property type="match status" value="1"/>
</dbReference>
<feature type="signal peptide" evidence="9">
    <location>
        <begin position="1"/>
        <end position="22"/>
    </location>
</feature>
<evidence type="ECO:0000256" key="2">
    <source>
        <dbReference type="ARBA" id="ARBA00007200"/>
    </source>
</evidence>
<feature type="chain" id="PRO_5026261975" evidence="9">
    <location>
        <begin position="23"/>
        <end position="1390"/>
    </location>
</feature>
<dbReference type="ExpressionAtlas" id="A0A6I8W1M7">
    <property type="expression patterns" value="baseline"/>
</dbReference>
<dbReference type="GO" id="GO:0005261">
    <property type="term" value="F:monoatomic cation channel activity"/>
    <property type="evidence" value="ECO:0007669"/>
    <property type="project" value="TreeGrafter"/>
</dbReference>
<evidence type="ECO:0000256" key="9">
    <source>
        <dbReference type="SAM" id="SignalP"/>
    </source>
</evidence>
<dbReference type="InParanoid" id="A0A6I8W1M7"/>
<dbReference type="PANTHER" id="PTHR46730:SF1">
    <property type="entry name" value="PLAT DOMAIN-CONTAINING PROTEIN"/>
    <property type="match status" value="1"/>
</dbReference>
<feature type="domain" description="PLAT" evidence="10">
    <location>
        <begin position="1158"/>
        <end position="1275"/>
    </location>
</feature>
<dbReference type="InterPro" id="IPR014010">
    <property type="entry name" value="REJ_dom"/>
</dbReference>
<keyword evidence="9" id="KW-0732">Signal</keyword>
<keyword evidence="3 8" id="KW-0812">Transmembrane</keyword>
<dbReference type="PROSITE" id="PS51111">
    <property type="entry name" value="REJ"/>
    <property type="match status" value="1"/>
</dbReference>
<keyword evidence="6 8" id="KW-0472">Membrane</keyword>
<dbReference type="InterPro" id="IPR002859">
    <property type="entry name" value="PKD/REJ-like"/>
</dbReference>
<comment type="similarity">
    <text evidence="2">Belongs to the polycystin family.</text>
</comment>
<dbReference type="InterPro" id="IPR036392">
    <property type="entry name" value="PLAT/LH2_dom_sf"/>
</dbReference>
<accession>A0A6I8W1M7</accession>
<dbReference type="RefSeq" id="XP_033237250.1">
    <property type="nucleotide sequence ID" value="XM_033381359.1"/>
</dbReference>
<evidence type="ECO:0000256" key="3">
    <source>
        <dbReference type="ARBA" id="ARBA00022692"/>
    </source>
</evidence>
<feature type="transmembrane region" description="Helical" evidence="8">
    <location>
        <begin position="1365"/>
        <end position="1386"/>
    </location>
</feature>
<feature type="domain" description="REJ" evidence="11">
    <location>
        <begin position="160"/>
        <end position="708"/>
    </location>
</feature>
<feature type="transmembrane region" description="Helical" evidence="8">
    <location>
        <begin position="1110"/>
        <end position="1132"/>
    </location>
</feature>
<evidence type="ECO:0000256" key="1">
    <source>
        <dbReference type="ARBA" id="ARBA00004141"/>
    </source>
</evidence>
<dbReference type="Gene3D" id="2.60.60.20">
    <property type="entry name" value="PLAT/LH2 domain"/>
    <property type="match status" value="1"/>
</dbReference>
<organism evidence="12 13">
    <name type="scientific">Drosophila pseudoobscura pseudoobscura</name>
    <name type="common">Fruit fly</name>
    <dbReference type="NCBI Taxonomy" id="46245"/>
    <lineage>
        <taxon>Eukaryota</taxon>
        <taxon>Metazoa</taxon>
        <taxon>Ecdysozoa</taxon>
        <taxon>Arthropoda</taxon>
        <taxon>Hexapoda</taxon>
        <taxon>Insecta</taxon>
        <taxon>Pterygota</taxon>
        <taxon>Neoptera</taxon>
        <taxon>Endopterygota</taxon>
        <taxon>Diptera</taxon>
        <taxon>Brachycera</taxon>
        <taxon>Muscomorpha</taxon>
        <taxon>Ephydroidea</taxon>
        <taxon>Drosophilidae</taxon>
        <taxon>Drosophila</taxon>
        <taxon>Sophophora</taxon>
    </lineage>
</organism>
<evidence type="ECO:0000256" key="7">
    <source>
        <dbReference type="PROSITE-ProRule" id="PRU00152"/>
    </source>
</evidence>
<feature type="transmembrane region" description="Helical" evidence="8">
    <location>
        <begin position="1325"/>
        <end position="1345"/>
    </location>
</feature>
<evidence type="ECO:0000256" key="8">
    <source>
        <dbReference type="SAM" id="Phobius"/>
    </source>
</evidence>
<dbReference type="GO" id="GO:0006816">
    <property type="term" value="P:calcium ion transport"/>
    <property type="evidence" value="ECO:0007669"/>
    <property type="project" value="TreeGrafter"/>
</dbReference>
<evidence type="ECO:0000259" key="11">
    <source>
        <dbReference type="PROSITE" id="PS51111"/>
    </source>
</evidence>
<evidence type="ECO:0000256" key="4">
    <source>
        <dbReference type="ARBA" id="ARBA00022737"/>
    </source>
</evidence>
<dbReference type="Proteomes" id="UP000001819">
    <property type="component" value="Chromosome 5"/>
</dbReference>
<dbReference type="PROSITE" id="PS50095">
    <property type="entry name" value="PLAT"/>
    <property type="match status" value="1"/>
</dbReference>
<comment type="subcellular location">
    <subcellularLocation>
        <location evidence="1">Membrane</location>
        <topology evidence="1">Multi-pass membrane protein</topology>
    </subcellularLocation>
</comment>
<dbReference type="Pfam" id="PF01477">
    <property type="entry name" value="PLAT"/>
    <property type="match status" value="1"/>
</dbReference>
<evidence type="ECO:0000256" key="5">
    <source>
        <dbReference type="ARBA" id="ARBA00022989"/>
    </source>
</evidence>
<keyword evidence="12" id="KW-1185">Reference proteome</keyword>
<dbReference type="InterPro" id="IPR001024">
    <property type="entry name" value="PLAT/LH2_dom"/>
</dbReference>
<dbReference type="KEGG" id="dpo:26532738"/>
<evidence type="ECO:0000313" key="12">
    <source>
        <dbReference type="Proteomes" id="UP000001819"/>
    </source>
</evidence>
<gene>
    <name evidence="13" type="primary">LOC26532738</name>
</gene>
<evidence type="ECO:0000256" key="6">
    <source>
        <dbReference type="ARBA" id="ARBA00023136"/>
    </source>
</evidence>
<dbReference type="Pfam" id="PF02010">
    <property type="entry name" value="REJ"/>
    <property type="match status" value="1"/>
</dbReference>
<evidence type="ECO:0000259" key="10">
    <source>
        <dbReference type="PROSITE" id="PS50095"/>
    </source>
</evidence>
<name>A0A6I8W1M7_DROPS</name>
<evidence type="ECO:0000313" key="13">
    <source>
        <dbReference type="RefSeq" id="XP_033237250.1"/>
    </source>
</evidence>
<reference evidence="13" key="1">
    <citation type="submission" date="2025-08" db="UniProtKB">
        <authorList>
            <consortium name="RefSeq"/>
        </authorList>
    </citation>
    <scope>IDENTIFICATION</scope>
    <source>
        <strain evidence="13">MV-25-SWS-2005</strain>
        <tissue evidence="13">Whole body</tissue>
    </source>
</reference>
<sequence>MWLPVDTIKLILLSLHMTMQVAENNELTRAKINIFTNEYVPYGRPTPIVITMEELPVKYSITIHLSTSSYLLAFFEVGKVANKMQPKFLKTLSISNQLSLLGIKARRKIMYDKGYFAKIIAIFWSANDKVITLQGQLPSQPWVHKVMEIVEVKVNLPTHCTPQIVILKGSDPQSPIKIAVNRRFIIRVLFLETCNFTIRASFRWHLTDAAELKHFSKYFTDNPWLIIRRYSLRFQTKHEIWRNLLVFHVEGNFNGFSFASRCYLKLAMGQVQAVIEGGESRRAAHNEILWINGSLSRDYSKKYEVKQFSTYNWNCDSWDDYSNPFCYHNISSVDAFMIPAYSFKSGCSYIFRLLLADDDNPNRGSLNVQTITMTDYRMLQVTIECLFNCEMDFFSPFSNVRLAARCTNCETQTVRYQWYVGGQLTLTSKDLNLYIRTVANTSIVQLIVTAKDGWFGQDIKYLTKNSGPTIGKCFVKPTKGQEALTPFFPCCKNFDTKNNPIEYWYYAGHVLLDNCYDCNCEVHLPVTNFIKVLACDSFQACRTSWIKVKVTALLNVPAQPPDILWKYITNSPHNILTLPEEGLLLRYFQTIQSIASHINHIDSGLMLLRALKGIYPQTRVSLGKLANLTLTLAHRLKPIDAKEQHLLATVVKIMNNNFQRLYHNDMIYLLIEQPLFDVTQACVTVYHMMNRMCKETPLPPKPIYVQYQLALKSGKLVKGVFDKLWAEINNFDDEQDKLRSLTWLRSTWETQRLFHYLGYARQHGLKADTSGDSFYEGVALEIQCFSIERDQSYKIETSDSMHRVFFSSALLKEVKENNKDYICLKVVSIKRELNWWYPEEKQPSTILLSVRVFHYEEHFNVETVLKNSEISFTTFIGNVENESSSNMPRTTGLNSSKRLSYLGWTSIGDASTRAAIHSYDATVDSKHINCHEEGTIIKMQDVRMYRIMLEEKTMLAVRFISSTHKLQVLLKTEVQPLFSDISKSLCIVPANSRNKTFLLRNNCMQGKRAYMAVRVWEKSPLKSRLKTPVLDGPAKFDFVFEMRSCDYWLYSLPADEQHWAHDGCYPSLDFGVKKGMHCTCKILGTYTSYVYNVPAIMVPVNPYAKVELNLIILLFYLLITSFLLIWLLWFYLYRNIPISKTVVCQMVDLEDDSAREVHDLLIHVKTGGRVNAETTSSVKLSLFSTQHHEMQFTLVQDPEHLDLQRNTTYILWLRTRDIRVPTKIAVSHNNAGRFPSWYLRRIEVNDVQTQETQVFVARRWVKEKILILTSVLIFKPGDVRVVGTWKRRFRLNYEMLWTNWAMWQPITGKWRETNTFPSMSRAKRFCVFISKLVITYTICACYFRPTTPDSLQLDRAKFLNFEDLIILSVICSFVGLVMQLIFEWLIRQYV</sequence>
<dbReference type="GO" id="GO:0005886">
    <property type="term" value="C:plasma membrane"/>
    <property type="evidence" value="ECO:0007669"/>
    <property type="project" value="TreeGrafter"/>
</dbReference>
<keyword evidence="5 8" id="KW-1133">Transmembrane helix</keyword>